<name>A0AAE0T029_9BIVA</name>
<evidence type="ECO:0000313" key="3">
    <source>
        <dbReference type="Proteomes" id="UP001195483"/>
    </source>
</evidence>
<proteinExistence type="predicted"/>
<reference evidence="2" key="1">
    <citation type="journal article" date="2021" name="Genome Biol. Evol.">
        <title>A High-Quality Reference Genome for a Parasitic Bivalve with Doubly Uniparental Inheritance (Bivalvia: Unionida).</title>
        <authorList>
            <person name="Smith C.H."/>
        </authorList>
    </citation>
    <scope>NUCLEOTIDE SEQUENCE</scope>
    <source>
        <strain evidence="2">CHS0354</strain>
    </source>
</reference>
<gene>
    <name evidence="2" type="ORF">CHS0354_019149</name>
</gene>
<dbReference type="AlphaFoldDB" id="A0AAE0T029"/>
<evidence type="ECO:0000313" key="2">
    <source>
        <dbReference type="EMBL" id="KAK3601151.1"/>
    </source>
</evidence>
<feature type="region of interest" description="Disordered" evidence="1">
    <location>
        <begin position="1"/>
        <end position="20"/>
    </location>
</feature>
<evidence type="ECO:0000256" key="1">
    <source>
        <dbReference type="SAM" id="MobiDB-lite"/>
    </source>
</evidence>
<accession>A0AAE0T029</accession>
<reference evidence="2" key="3">
    <citation type="submission" date="2023-05" db="EMBL/GenBank/DDBJ databases">
        <authorList>
            <person name="Smith C.H."/>
        </authorList>
    </citation>
    <scope>NUCLEOTIDE SEQUENCE</scope>
    <source>
        <strain evidence="2">CHS0354</strain>
        <tissue evidence="2">Mantle</tissue>
    </source>
</reference>
<comment type="caution">
    <text evidence="2">The sequence shown here is derived from an EMBL/GenBank/DDBJ whole genome shotgun (WGS) entry which is preliminary data.</text>
</comment>
<dbReference type="Proteomes" id="UP001195483">
    <property type="component" value="Unassembled WGS sequence"/>
</dbReference>
<keyword evidence="3" id="KW-1185">Reference proteome</keyword>
<protein>
    <submittedName>
        <fullName evidence="2">Uncharacterized protein</fullName>
    </submittedName>
</protein>
<reference evidence="2" key="2">
    <citation type="journal article" date="2021" name="Genome Biol. Evol.">
        <title>Developing a high-quality reference genome for a parasitic bivalve with doubly uniparental inheritance (Bivalvia: Unionida).</title>
        <authorList>
            <person name="Smith C.H."/>
        </authorList>
    </citation>
    <scope>NUCLEOTIDE SEQUENCE</scope>
    <source>
        <strain evidence="2">CHS0354</strain>
        <tissue evidence="2">Mantle</tissue>
    </source>
</reference>
<sequence length="109" mass="12255">MEVPANKGEEISPSLKSKARPSIVTSVLSEPTKSMCHQVRVLYIIIADVDTERNIRMEEMTSNQKGKVNSMGANTVRFRLQKCVQATSVGTVKNVKSFECKFWRSVEFS</sequence>
<dbReference type="EMBL" id="JAEAOA010001187">
    <property type="protein sequence ID" value="KAK3601151.1"/>
    <property type="molecule type" value="Genomic_DNA"/>
</dbReference>
<organism evidence="2 3">
    <name type="scientific">Potamilus streckersoni</name>
    <dbReference type="NCBI Taxonomy" id="2493646"/>
    <lineage>
        <taxon>Eukaryota</taxon>
        <taxon>Metazoa</taxon>
        <taxon>Spiralia</taxon>
        <taxon>Lophotrochozoa</taxon>
        <taxon>Mollusca</taxon>
        <taxon>Bivalvia</taxon>
        <taxon>Autobranchia</taxon>
        <taxon>Heteroconchia</taxon>
        <taxon>Palaeoheterodonta</taxon>
        <taxon>Unionida</taxon>
        <taxon>Unionoidea</taxon>
        <taxon>Unionidae</taxon>
        <taxon>Ambleminae</taxon>
        <taxon>Lampsilini</taxon>
        <taxon>Potamilus</taxon>
    </lineage>
</organism>